<protein>
    <submittedName>
        <fullName evidence="2">Uncharacterized protein</fullName>
    </submittedName>
</protein>
<gene>
    <name evidence="2" type="ORF">E2C01_091392</name>
</gene>
<evidence type="ECO:0000313" key="2">
    <source>
        <dbReference type="EMBL" id="MPC96150.1"/>
    </source>
</evidence>
<keyword evidence="3" id="KW-1185">Reference proteome</keyword>
<dbReference type="EMBL" id="VSRR010104814">
    <property type="protein sequence ID" value="MPC96150.1"/>
    <property type="molecule type" value="Genomic_DNA"/>
</dbReference>
<comment type="caution">
    <text evidence="2">The sequence shown here is derived from an EMBL/GenBank/DDBJ whole genome shotgun (WGS) entry which is preliminary data.</text>
</comment>
<reference evidence="2 3" key="1">
    <citation type="submission" date="2019-05" db="EMBL/GenBank/DDBJ databases">
        <title>Another draft genome of Portunus trituberculatus and its Hox gene families provides insights of decapod evolution.</title>
        <authorList>
            <person name="Jeong J.-H."/>
            <person name="Song I."/>
            <person name="Kim S."/>
            <person name="Choi T."/>
            <person name="Kim D."/>
            <person name="Ryu S."/>
            <person name="Kim W."/>
        </authorList>
    </citation>
    <scope>NUCLEOTIDE SEQUENCE [LARGE SCALE GENOMIC DNA]</scope>
    <source>
        <tissue evidence="2">Muscle</tissue>
    </source>
</reference>
<sequence length="88" mass="9973">MEGVTSWGMGKKLAEKTLNTSFHRCGGTFGVVYLRNTYARMHTCHRGHQDISIALSSLATLPPAQHPEYWTGTQPEPRTHHHDRFLDV</sequence>
<evidence type="ECO:0000313" key="3">
    <source>
        <dbReference type="Proteomes" id="UP000324222"/>
    </source>
</evidence>
<dbReference type="AlphaFoldDB" id="A0A5B7JHD3"/>
<feature type="region of interest" description="Disordered" evidence="1">
    <location>
        <begin position="65"/>
        <end position="88"/>
    </location>
</feature>
<evidence type="ECO:0000256" key="1">
    <source>
        <dbReference type="SAM" id="MobiDB-lite"/>
    </source>
</evidence>
<feature type="compositionally biased region" description="Basic residues" evidence="1">
    <location>
        <begin position="79"/>
        <end position="88"/>
    </location>
</feature>
<organism evidence="2 3">
    <name type="scientific">Portunus trituberculatus</name>
    <name type="common">Swimming crab</name>
    <name type="synonym">Neptunus trituberculatus</name>
    <dbReference type="NCBI Taxonomy" id="210409"/>
    <lineage>
        <taxon>Eukaryota</taxon>
        <taxon>Metazoa</taxon>
        <taxon>Ecdysozoa</taxon>
        <taxon>Arthropoda</taxon>
        <taxon>Crustacea</taxon>
        <taxon>Multicrustacea</taxon>
        <taxon>Malacostraca</taxon>
        <taxon>Eumalacostraca</taxon>
        <taxon>Eucarida</taxon>
        <taxon>Decapoda</taxon>
        <taxon>Pleocyemata</taxon>
        <taxon>Brachyura</taxon>
        <taxon>Eubrachyura</taxon>
        <taxon>Portunoidea</taxon>
        <taxon>Portunidae</taxon>
        <taxon>Portuninae</taxon>
        <taxon>Portunus</taxon>
    </lineage>
</organism>
<proteinExistence type="predicted"/>
<accession>A0A5B7JHD3</accession>
<dbReference type="Proteomes" id="UP000324222">
    <property type="component" value="Unassembled WGS sequence"/>
</dbReference>
<name>A0A5B7JHD3_PORTR</name>